<evidence type="ECO:0000313" key="2">
    <source>
        <dbReference type="Proteomes" id="UP000268857"/>
    </source>
</evidence>
<reference evidence="1 2" key="1">
    <citation type="journal article" date="2019" name="Genome Biol. Evol.">
        <title>Day and night: Metabolic profiles and evolutionary relationships of six axenic non-marine cyanobacteria.</title>
        <authorList>
            <person name="Will S.E."/>
            <person name="Henke P."/>
            <person name="Boedeker C."/>
            <person name="Huang S."/>
            <person name="Brinkmann H."/>
            <person name="Rohde M."/>
            <person name="Jarek M."/>
            <person name="Friedl T."/>
            <person name="Seufert S."/>
            <person name="Schumacher M."/>
            <person name="Overmann J."/>
            <person name="Neumann-Schaal M."/>
            <person name="Petersen J."/>
        </authorList>
    </citation>
    <scope>NUCLEOTIDE SEQUENCE [LARGE SCALE GENOMIC DNA]</scope>
    <source>
        <strain evidence="1 2">PCC 6912</strain>
    </source>
</reference>
<sequence length="79" mass="8685">MRKNKEQLNYSTIQQNAPWGASTVIGALNLSDKRCEKNHTITKVPITRGVYIGGDVSIGGGESVGLYSWVDDIPDFDEE</sequence>
<evidence type="ECO:0000313" key="1">
    <source>
        <dbReference type="EMBL" id="RUR83497.1"/>
    </source>
</evidence>
<dbReference type="AlphaFoldDB" id="A0A433NL06"/>
<proteinExistence type="predicted"/>
<dbReference type="RefSeq" id="WP_016874565.1">
    <property type="nucleotide sequence ID" value="NZ_AJLN01000116.1"/>
</dbReference>
<accession>A0A433NL06</accession>
<dbReference type="EMBL" id="RSCJ01000007">
    <property type="protein sequence ID" value="RUR83497.1"/>
    <property type="molecule type" value="Genomic_DNA"/>
</dbReference>
<gene>
    <name evidence="1" type="ORF">PCC6912_23300</name>
</gene>
<name>A0A433NL06_CHLFR</name>
<protein>
    <submittedName>
        <fullName evidence="1">Uncharacterized protein</fullName>
    </submittedName>
</protein>
<keyword evidence="2" id="KW-1185">Reference proteome</keyword>
<dbReference type="OrthoDB" id="10004251at2"/>
<organism evidence="1 2">
    <name type="scientific">Chlorogloeopsis fritschii PCC 6912</name>
    <dbReference type="NCBI Taxonomy" id="211165"/>
    <lineage>
        <taxon>Bacteria</taxon>
        <taxon>Bacillati</taxon>
        <taxon>Cyanobacteriota</taxon>
        <taxon>Cyanophyceae</taxon>
        <taxon>Nostocales</taxon>
        <taxon>Chlorogloeopsidaceae</taxon>
        <taxon>Chlorogloeopsis</taxon>
    </lineage>
</organism>
<comment type="caution">
    <text evidence="1">The sequence shown here is derived from an EMBL/GenBank/DDBJ whole genome shotgun (WGS) entry which is preliminary data.</text>
</comment>
<dbReference type="Proteomes" id="UP000268857">
    <property type="component" value="Unassembled WGS sequence"/>
</dbReference>